<sequence length="52" mass="5683">MEIEHKPGEATAEFGQLAHGWKNNGSVPAVLYSAVLYSADILPPEMDNHDTM</sequence>
<organism evidence="1 2">
    <name type="scientific">Mesorhizobium alhagi CCNWXJ12-2</name>
    <dbReference type="NCBI Taxonomy" id="1107882"/>
    <lineage>
        <taxon>Bacteria</taxon>
        <taxon>Pseudomonadati</taxon>
        <taxon>Pseudomonadota</taxon>
        <taxon>Alphaproteobacteria</taxon>
        <taxon>Hyphomicrobiales</taxon>
        <taxon>Phyllobacteriaceae</taxon>
        <taxon>Allomesorhizobium</taxon>
    </lineage>
</organism>
<gene>
    <name evidence="1" type="ORF">MAXJ12_27628</name>
</gene>
<protein>
    <recommendedName>
        <fullName evidence="3">Cupin</fullName>
    </recommendedName>
</protein>
<dbReference type="Proteomes" id="UP000003250">
    <property type="component" value="Unassembled WGS sequence"/>
</dbReference>
<proteinExistence type="predicted"/>
<dbReference type="PATRIC" id="fig|1107882.3.peg.5343"/>
<evidence type="ECO:0000313" key="2">
    <source>
        <dbReference type="Proteomes" id="UP000003250"/>
    </source>
</evidence>
<name>H0HZ89_9HYPH</name>
<reference evidence="1 2" key="1">
    <citation type="journal article" date="2012" name="J. Bacteriol.">
        <title>Draft Genome Sequence of Mesorhizobium alhagi CCNWXJ12-2T, a Novel Salt-Resistant Species Isolated from the Desert of Northwestern China.</title>
        <authorList>
            <person name="Zhou M."/>
            <person name="Chen W."/>
            <person name="Chen H."/>
            <person name="Wei G."/>
        </authorList>
    </citation>
    <scope>NUCLEOTIDE SEQUENCE [LARGE SCALE GENOMIC DNA]</scope>
    <source>
        <strain evidence="1 2">CCNWXJ12-2</strain>
    </source>
</reference>
<evidence type="ECO:0000313" key="1">
    <source>
        <dbReference type="EMBL" id="EHK53972.1"/>
    </source>
</evidence>
<dbReference type="AlphaFoldDB" id="H0HZ89"/>
<dbReference type="EMBL" id="AHAM01000244">
    <property type="protein sequence ID" value="EHK53972.1"/>
    <property type="molecule type" value="Genomic_DNA"/>
</dbReference>
<accession>H0HZ89</accession>
<evidence type="ECO:0008006" key="3">
    <source>
        <dbReference type="Google" id="ProtNLM"/>
    </source>
</evidence>
<keyword evidence="2" id="KW-1185">Reference proteome</keyword>